<protein>
    <submittedName>
        <fullName evidence="3">Uncharacterized protein</fullName>
    </submittedName>
</protein>
<keyword evidence="2" id="KW-0472">Membrane</keyword>
<dbReference type="Gene3D" id="3.40.50.11350">
    <property type="match status" value="1"/>
</dbReference>
<keyword evidence="2" id="KW-0812">Transmembrane</keyword>
<evidence type="ECO:0000256" key="2">
    <source>
        <dbReference type="SAM" id="Phobius"/>
    </source>
</evidence>
<organism evidence="3 4">
    <name type="scientific">Somion occarium</name>
    <dbReference type="NCBI Taxonomy" id="3059160"/>
    <lineage>
        <taxon>Eukaryota</taxon>
        <taxon>Fungi</taxon>
        <taxon>Dikarya</taxon>
        <taxon>Basidiomycota</taxon>
        <taxon>Agaricomycotina</taxon>
        <taxon>Agaricomycetes</taxon>
        <taxon>Polyporales</taxon>
        <taxon>Cerrenaceae</taxon>
        <taxon>Somion</taxon>
    </lineage>
</organism>
<sequence>MKGPAVDLPGHARSESIVPLLPFAEHSRPSTPSSATFPAKQSYRQPVVDVQRRRLVFLAGAILSVVSVVALAMLTVGRSSSGSTYVVSDLEAPAVPTSSTSDIPLYDNESSPVQSAPTAGSSEATHEIVDEELPSHSPYLLGFPTDSFRDNLRNDTKYITSWISAGWNNDVMTYANLIYLGQIADRVPIIGMFTPSHIGGDAPPISFGEVFNVSRFIKDSGTPIVEWDEVKNPESEILDDIGCWNIWEAVQYYEHYPRGSVVPDLVGLDISYTRAPDWLKMIPNFEHNKCSTFWNLARLAYPEDRNQSLGNTLPSPQHEVILEPDEHLLCYDYLYYACAAQTVLQEFEFEHDYAPAWKYVAKHFRWSDRVEDVTALYLKRVFGLSEDDPVPPYITIHVRHGDFGGWCWEAEQPEDCFAPLPVIARRVREVQAEIRERKGIDIPMSRVIMTSDEKDEGWWNEVKSYGWVQMDHTEQNTVENYGRWYPVILDAAIQSNGLGFVGTDRSTFSVLSKRRVQDWHDGATRMVKWGKKDADAHRKRMLMEIPE</sequence>
<keyword evidence="2" id="KW-1133">Transmembrane helix</keyword>
<dbReference type="CDD" id="cd11296">
    <property type="entry name" value="O-FucT_like"/>
    <property type="match status" value="1"/>
</dbReference>
<dbReference type="Proteomes" id="UP001497453">
    <property type="component" value="Chromosome 1"/>
</dbReference>
<feature type="transmembrane region" description="Helical" evidence="2">
    <location>
        <begin position="55"/>
        <end position="76"/>
    </location>
</feature>
<feature type="compositionally biased region" description="Polar residues" evidence="1">
    <location>
        <begin position="97"/>
        <end position="123"/>
    </location>
</feature>
<feature type="region of interest" description="Disordered" evidence="1">
    <location>
        <begin position="97"/>
        <end position="126"/>
    </location>
</feature>
<dbReference type="EMBL" id="OZ037944">
    <property type="protein sequence ID" value="CAL1695032.1"/>
    <property type="molecule type" value="Genomic_DNA"/>
</dbReference>
<gene>
    <name evidence="3" type="ORF">GFSPODELE1_LOCUS563</name>
</gene>
<reference evidence="4" key="1">
    <citation type="submission" date="2024-04" db="EMBL/GenBank/DDBJ databases">
        <authorList>
            <person name="Shaw F."/>
            <person name="Minotto A."/>
        </authorList>
    </citation>
    <scope>NUCLEOTIDE SEQUENCE [LARGE SCALE GENOMIC DNA]</scope>
</reference>
<evidence type="ECO:0000313" key="3">
    <source>
        <dbReference type="EMBL" id="CAL1695032.1"/>
    </source>
</evidence>
<evidence type="ECO:0000256" key="1">
    <source>
        <dbReference type="SAM" id="MobiDB-lite"/>
    </source>
</evidence>
<proteinExistence type="predicted"/>
<name>A0ABP1CK48_9APHY</name>
<evidence type="ECO:0000313" key="4">
    <source>
        <dbReference type="Proteomes" id="UP001497453"/>
    </source>
</evidence>
<accession>A0ABP1CK48</accession>
<keyword evidence="4" id="KW-1185">Reference proteome</keyword>